<evidence type="ECO:0000313" key="2">
    <source>
        <dbReference type="EMBL" id="GHD26777.1"/>
    </source>
</evidence>
<sequence>MRRSLTIALTTLATLASQGSAAQSKDAPPAGPTFSADVAVGAEYDTNVSVEEVDATSGEEDYALLLDLGAGVDIPLGQSADLSITYDLGNAKYDEFSQVDRQTHILGTDFAVDLGDVNTGLSAYYINARLDGEAFLELWRLSPSVSGFLSKRWFGRAAYVYLAKTIEDRPERDALAHAGELDVYFFRRGLRSYFNVGYQFREEDAEAERFDFQSHNLKVRYIQRFEMFSLLNKLELAWRYEDRDFTGVTPSIGEEREESRSRWKVDVEIPLTQRFTWQIYGGYGDYDSNLPVADYTQTIVGTRMLYSW</sequence>
<reference evidence="2" key="1">
    <citation type="journal article" date="2014" name="Int. J. Syst. Evol. Microbiol.">
        <title>Complete genome sequence of Corynebacterium casei LMG S-19264T (=DSM 44701T), isolated from a smear-ripened cheese.</title>
        <authorList>
            <consortium name="US DOE Joint Genome Institute (JGI-PGF)"/>
            <person name="Walter F."/>
            <person name="Albersmeier A."/>
            <person name="Kalinowski J."/>
            <person name="Ruckert C."/>
        </authorList>
    </citation>
    <scope>NUCLEOTIDE SEQUENCE</scope>
    <source>
        <strain evidence="2">KCTC 23430</strain>
    </source>
</reference>
<comment type="caution">
    <text evidence="2">The sequence shown here is derived from an EMBL/GenBank/DDBJ whole genome shotgun (WGS) entry which is preliminary data.</text>
</comment>
<organism evidence="2 3">
    <name type="scientific">Parahalioglobus pacificus</name>
    <dbReference type="NCBI Taxonomy" id="930806"/>
    <lineage>
        <taxon>Bacteria</taxon>
        <taxon>Pseudomonadati</taxon>
        <taxon>Pseudomonadota</taxon>
        <taxon>Gammaproteobacteria</taxon>
        <taxon>Cellvibrionales</taxon>
        <taxon>Halieaceae</taxon>
        <taxon>Parahalioglobus</taxon>
    </lineage>
</organism>
<feature type="signal peptide" evidence="1">
    <location>
        <begin position="1"/>
        <end position="21"/>
    </location>
</feature>
<feature type="chain" id="PRO_5036767132" description="DUF560 domain-containing protein" evidence="1">
    <location>
        <begin position="22"/>
        <end position="308"/>
    </location>
</feature>
<keyword evidence="1" id="KW-0732">Signal</keyword>
<evidence type="ECO:0000313" key="3">
    <source>
        <dbReference type="Proteomes" id="UP000644693"/>
    </source>
</evidence>
<evidence type="ECO:0000256" key="1">
    <source>
        <dbReference type="SAM" id="SignalP"/>
    </source>
</evidence>
<proteinExistence type="predicted"/>
<dbReference type="AlphaFoldDB" id="A0A918XCS3"/>
<protein>
    <recommendedName>
        <fullName evidence="4">DUF560 domain-containing protein</fullName>
    </recommendedName>
</protein>
<gene>
    <name evidence="2" type="ORF">GCM10007053_04140</name>
</gene>
<evidence type="ECO:0008006" key="4">
    <source>
        <dbReference type="Google" id="ProtNLM"/>
    </source>
</evidence>
<reference evidence="2" key="2">
    <citation type="submission" date="2020-09" db="EMBL/GenBank/DDBJ databases">
        <authorList>
            <person name="Sun Q."/>
            <person name="Kim S."/>
        </authorList>
    </citation>
    <scope>NUCLEOTIDE SEQUENCE</scope>
    <source>
        <strain evidence="2">KCTC 23430</strain>
    </source>
</reference>
<dbReference type="Proteomes" id="UP000644693">
    <property type="component" value="Unassembled WGS sequence"/>
</dbReference>
<dbReference type="RefSeq" id="WP_189474708.1">
    <property type="nucleotide sequence ID" value="NZ_BMYM01000001.1"/>
</dbReference>
<name>A0A918XCS3_9GAMM</name>
<keyword evidence="3" id="KW-1185">Reference proteome</keyword>
<accession>A0A918XCS3</accession>
<dbReference type="EMBL" id="BMYM01000001">
    <property type="protein sequence ID" value="GHD26777.1"/>
    <property type="molecule type" value="Genomic_DNA"/>
</dbReference>